<proteinExistence type="predicted"/>
<sequence>MPRISAKLGAVAAAALLALSVPSPAQAANGVLIVNGQVHVDPSGCYSSFRWPLVVENHTDEIALIFDSADCTGVSPELVYPGQRTISEYGDSVYIH</sequence>
<accession>A0A5S4H2P9</accession>
<keyword evidence="1" id="KW-0732">Signal</keyword>
<evidence type="ECO:0000313" key="2">
    <source>
        <dbReference type="EMBL" id="TMR33080.1"/>
    </source>
</evidence>
<dbReference type="RefSeq" id="WP_138691445.1">
    <property type="nucleotide sequence ID" value="NZ_VCKX01000061.1"/>
</dbReference>
<feature type="chain" id="PRO_5024426204" description="DUF4232 domain-containing protein" evidence="1">
    <location>
        <begin position="28"/>
        <end position="96"/>
    </location>
</feature>
<feature type="signal peptide" evidence="1">
    <location>
        <begin position="1"/>
        <end position="27"/>
    </location>
</feature>
<dbReference type="AlphaFoldDB" id="A0A5S4H2P9"/>
<dbReference type="Proteomes" id="UP000306628">
    <property type="component" value="Unassembled WGS sequence"/>
</dbReference>
<dbReference type="OrthoDB" id="4567904at2"/>
<evidence type="ECO:0000313" key="3">
    <source>
        <dbReference type="Proteomes" id="UP000306628"/>
    </source>
</evidence>
<evidence type="ECO:0008006" key="4">
    <source>
        <dbReference type="Google" id="ProtNLM"/>
    </source>
</evidence>
<organism evidence="2 3">
    <name type="scientific">Nonomuraea zeae</name>
    <dbReference type="NCBI Taxonomy" id="1642303"/>
    <lineage>
        <taxon>Bacteria</taxon>
        <taxon>Bacillati</taxon>
        <taxon>Actinomycetota</taxon>
        <taxon>Actinomycetes</taxon>
        <taxon>Streptosporangiales</taxon>
        <taxon>Streptosporangiaceae</taxon>
        <taxon>Nonomuraea</taxon>
    </lineage>
</organism>
<comment type="caution">
    <text evidence="2">The sequence shown here is derived from an EMBL/GenBank/DDBJ whole genome shotgun (WGS) entry which is preliminary data.</text>
</comment>
<keyword evidence="3" id="KW-1185">Reference proteome</keyword>
<gene>
    <name evidence="2" type="ORF">ETD85_20965</name>
</gene>
<dbReference type="EMBL" id="VCKX01000061">
    <property type="protein sequence ID" value="TMR33080.1"/>
    <property type="molecule type" value="Genomic_DNA"/>
</dbReference>
<name>A0A5S4H2P9_9ACTN</name>
<reference evidence="2 3" key="1">
    <citation type="submission" date="2019-05" db="EMBL/GenBank/DDBJ databases">
        <title>Draft genome sequence of Nonomuraea zeae DSM 100528.</title>
        <authorList>
            <person name="Saricaoglu S."/>
            <person name="Isik K."/>
        </authorList>
    </citation>
    <scope>NUCLEOTIDE SEQUENCE [LARGE SCALE GENOMIC DNA]</scope>
    <source>
        <strain evidence="2 3">DSM 100528</strain>
    </source>
</reference>
<protein>
    <recommendedName>
        <fullName evidence="4">DUF4232 domain-containing protein</fullName>
    </recommendedName>
</protein>
<evidence type="ECO:0000256" key="1">
    <source>
        <dbReference type="SAM" id="SignalP"/>
    </source>
</evidence>